<feature type="transmembrane region" description="Helical" evidence="1">
    <location>
        <begin position="12"/>
        <end position="36"/>
    </location>
</feature>
<proteinExistence type="predicted"/>
<dbReference type="GO" id="GO:0033617">
    <property type="term" value="P:mitochondrial respiratory chain complex IV assembly"/>
    <property type="evidence" value="ECO:0007669"/>
    <property type="project" value="InterPro"/>
</dbReference>
<evidence type="ECO:0000313" key="3">
    <source>
        <dbReference type="Proteomes" id="UP000499080"/>
    </source>
</evidence>
<dbReference type="Proteomes" id="UP000499080">
    <property type="component" value="Unassembled WGS sequence"/>
</dbReference>
<keyword evidence="1" id="KW-0472">Membrane</keyword>
<dbReference type="AlphaFoldDB" id="A0A4Y2BV56"/>
<keyword evidence="3" id="KW-1185">Reference proteome</keyword>
<accession>A0A4Y2BV56</accession>
<dbReference type="PANTHER" id="PTHR34923">
    <property type="entry name" value="SMALL INTEGRAL MEMBRANE PROTEIN 20"/>
    <property type="match status" value="1"/>
</dbReference>
<evidence type="ECO:0008006" key="4">
    <source>
        <dbReference type="Google" id="ProtNLM"/>
    </source>
</evidence>
<organism evidence="2 3">
    <name type="scientific">Araneus ventricosus</name>
    <name type="common">Orbweaver spider</name>
    <name type="synonym">Epeira ventricosa</name>
    <dbReference type="NCBI Taxonomy" id="182803"/>
    <lineage>
        <taxon>Eukaryota</taxon>
        <taxon>Metazoa</taxon>
        <taxon>Ecdysozoa</taxon>
        <taxon>Arthropoda</taxon>
        <taxon>Chelicerata</taxon>
        <taxon>Arachnida</taxon>
        <taxon>Araneae</taxon>
        <taxon>Araneomorphae</taxon>
        <taxon>Entelegynae</taxon>
        <taxon>Araneoidea</taxon>
        <taxon>Araneidae</taxon>
        <taxon>Araneus</taxon>
    </lineage>
</organism>
<dbReference type="Pfam" id="PF15061">
    <property type="entry name" value="MITRAC7_Phoenixin"/>
    <property type="match status" value="1"/>
</dbReference>
<dbReference type="OrthoDB" id="8755372at2759"/>
<evidence type="ECO:0000313" key="2">
    <source>
        <dbReference type="EMBL" id="GBL96151.1"/>
    </source>
</evidence>
<name>A0A4Y2BV56_ARAVE</name>
<dbReference type="InterPro" id="IPR027917">
    <property type="entry name" value="MITRAC7/Phoenixin"/>
</dbReference>
<gene>
    <name evidence="2" type="ORF">AVEN_118707_1</name>
</gene>
<protein>
    <recommendedName>
        <fullName evidence="4">Small integral membrane protein 20</fullName>
    </recommendedName>
</protein>
<evidence type="ECO:0000256" key="1">
    <source>
        <dbReference type="SAM" id="Phobius"/>
    </source>
</evidence>
<keyword evidence="1" id="KW-0812">Transmembrane</keyword>
<comment type="caution">
    <text evidence="2">The sequence shown here is derived from an EMBL/GenBank/DDBJ whole genome shotgun (WGS) entry which is preliminary data.</text>
</comment>
<sequence>MGRPVKLKGLRAFAFYGGLGGLVGACVYAVVIYPYLHIDEYKEIQKITRAGIDQEKIQPGGMKVWSDPFDKRK</sequence>
<dbReference type="PANTHER" id="PTHR34923:SF1">
    <property type="entry name" value="SMALL INTEGRAL MEMBRANE PROTEIN 20"/>
    <property type="match status" value="1"/>
</dbReference>
<dbReference type="GO" id="GO:0005743">
    <property type="term" value="C:mitochondrial inner membrane"/>
    <property type="evidence" value="ECO:0007669"/>
    <property type="project" value="TreeGrafter"/>
</dbReference>
<dbReference type="EMBL" id="BGPR01000118">
    <property type="protein sequence ID" value="GBL96151.1"/>
    <property type="molecule type" value="Genomic_DNA"/>
</dbReference>
<reference evidence="2 3" key="1">
    <citation type="journal article" date="2019" name="Sci. Rep.">
        <title>Orb-weaving spider Araneus ventricosus genome elucidates the spidroin gene catalogue.</title>
        <authorList>
            <person name="Kono N."/>
            <person name="Nakamura H."/>
            <person name="Ohtoshi R."/>
            <person name="Moran D.A.P."/>
            <person name="Shinohara A."/>
            <person name="Yoshida Y."/>
            <person name="Fujiwara M."/>
            <person name="Mori M."/>
            <person name="Tomita M."/>
            <person name="Arakawa K."/>
        </authorList>
    </citation>
    <scope>NUCLEOTIDE SEQUENCE [LARGE SCALE GENOMIC DNA]</scope>
</reference>
<dbReference type="PROSITE" id="PS51257">
    <property type="entry name" value="PROKAR_LIPOPROTEIN"/>
    <property type="match status" value="1"/>
</dbReference>
<keyword evidence="1" id="KW-1133">Transmembrane helix</keyword>